<keyword evidence="1" id="KW-1133">Transmembrane helix</keyword>
<proteinExistence type="predicted"/>
<feature type="transmembrane region" description="Helical" evidence="1">
    <location>
        <begin position="7"/>
        <end position="28"/>
    </location>
</feature>
<keyword evidence="1" id="KW-0472">Membrane</keyword>
<sequence length="69" mass="7887">MKLIYKIGIGVSLTLNAFVFIVSSYGLITFDSRVQENRKFLIDTIKLEVEKQIPRSLPRVTGEVYVPNK</sequence>
<dbReference type="EMBL" id="UINC01083288">
    <property type="protein sequence ID" value="SVC28853.1"/>
    <property type="molecule type" value="Genomic_DNA"/>
</dbReference>
<organism evidence="2">
    <name type="scientific">marine metagenome</name>
    <dbReference type="NCBI Taxonomy" id="408172"/>
    <lineage>
        <taxon>unclassified sequences</taxon>
        <taxon>metagenomes</taxon>
        <taxon>ecological metagenomes</taxon>
    </lineage>
</organism>
<dbReference type="AlphaFoldDB" id="A0A382KZA7"/>
<keyword evidence="1" id="KW-0812">Transmembrane</keyword>
<reference evidence="2" key="1">
    <citation type="submission" date="2018-05" db="EMBL/GenBank/DDBJ databases">
        <authorList>
            <person name="Lanie J.A."/>
            <person name="Ng W.-L."/>
            <person name="Kazmierczak K.M."/>
            <person name="Andrzejewski T.M."/>
            <person name="Davidsen T.M."/>
            <person name="Wayne K.J."/>
            <person name="Tettelin H."/>
            <person name="Glass J.I."/>
            <person name="Rusch D."/>
            <person name="Podicherti R."/>
            <person name="Tsui H.-C.T."/>
            <person name="Winkler M.E."/>
        </authorList>
    </citation>
    <scope>NUCLEOTIDE SEQUENCE</scope>
</reference>
<accession>A0A382KZA7</accession>
<gene>
    <name evidence="2" type="ORF">METZ01_LOCUS281707</name>
</gene>
<protein>
    <submittedName>
        <fullName evidence="2">Uncharacterized protein</fullName>
    </submittedName>
</protein>
<evidence type="ECO:0000256" key="1">
    <source>
        <dbReference type="SAM" id="Phobius"/>
    </source>
</evidence>
<name>A0A382KZA7_9ZZZZ</name>
<evidence type="ECO:0000313" key="2">
    <source>
        <dbReference type="EMBL" id="SVC28853.1"/>
    </source>
</evidence>